<feature type="signal peptide" evidence="2">
    <location>
        <begin position="1"/>
        <end position="33"/>
    </location>
</feature>
<keyword evidence="1" id="KW-0812">Transmembrane</keyword>
<dbReference type="AlphaFoldDB" id="A0A7S0F6M2"/>
<keyword evidence="2" id="KW-0732">Signal</keyword>
<organism evidence="3">
    <name type="scientific">Craspedostauros australis</name>
    <dbReference type="NCBI Taxonomy" id="1486917"/>
    <lineage>
        <taxon>Eukaryota</taxon>
        <taxon>Sar</taxon>
        <taxon>Stramenopiles</taxon>
        <taxon>Ochrophyta</taxon>
        <taxon>Bacillariophyta</taxon>
        <taxon>Bacillariophyceae</taxon>
        <taxon>Bacillariophycidae</taxon>
        <taxon>Naviculales</taxon>
        <taxon>Naviculaceae</taxon>
        <taxon>Craspedostauros</taxon>
    </lineage>
</organism>
<name>A0A7S0F6M2_9STRA</name>
<proteinExistence type="predicted"/>
<keyword evidence="1" id="KW-1133">Transmembrane helix</keyword>
<evidence type="ECO:0000256" key="2">
    <source>
        <dbReference type="SAM" id="SignalP"/>
    </source>
</evidence>
<accession>A0A7S0F6M2</accession>
<reference evidence="3" key="1">
    <citation type="submission" date="2021-01" db="EMBL/GenBank/DDBJ databases">
        <authorList>
            <person name="Corre E."/>
            <person name="Pelletier E."/>
            <person name="Niang G."/>
            <person name="Scheremetjew M."/>
            <person name="Finn R."/>
            <person name="Kale V."/>
            <person name="Holt S."/>
            <person name="Cochrane G."/>
            <person name="Meng A."/>
            <person name="Brown T."/>
            <person name="Cohen L."/>
        </authorList>
    </citation>
    <scope>NUCLEOTIDE SEQUENCE</scope>
    <source>
        <strain evidence="3">CCMP3328</strain>
    </source>
</reference>
<feature type="transmembrane region" description="Helical" evidence="1">
    <location>
        <begin position="181"/>
        <end position="201"/>
    </location>
</feature>
<evidence type="ECO:0000256" key="1">
    <source>
        <dbReference type="SAM" id="Phobius"/>
    </source>
</evidence>
<feature type="chain" id="PRO_5031008015" evidence="2">
    <location>
        <begin position="34"/>
        <end position="207"/>
    </location>
</feature>
<sequence>MMSDARRSETMFLSMKRSFAVLFLLWTTQSTLLLQPSSSSSPLSSASFFARAQGGTEFPAKPCKTNGVNKDTTKADCLRICEKEDRMQWVDYAIGPTSDDPNIYRFTSCNCTHVPDFFRCVDQETVFTYEGAVDDCADLNITSVGKCQSFCQAWGDNPIAAQIDTQQRVACQCAGVQLCGSASGIALVVVWSLVGVVTLLLSSSAIM</sequence>
<evidence type="ECO:0000313" key="3">
    <source>
        <dbReference type="EMBL" id="CAD8342527.1"/>
    </source>
</evidence>
<protein>
    <submittedName>
        <fullName evidence="3">Uncharacterized protein</fullName>
    </submittedName>
</protein>
<keyword evidence="1" id="KW-0472">Membrane</keyword>
<dbReference type="EMBL" id="HBEF01023710">
    <property type="protein sequence ID" value="CAD8342527.1"/>
    <property type="molecule type" value="Transcribed_RNA"/>
</dbReference>
<gene>
    <name evidence="3" type="ORF">CAUS1442_LOCUS14662</name>
</gene>